<accession>A0ABY2IUM5</accession>
<dbReference type="RefSeq" id="WP_134364487.1">
    <property type="nucleotide sequence ID" value="NZ_SOGJ01000034.1"/>
</dbReference>
<keyword evidence="3" id="KW-1185">Reference proteome</keyword>
<gene>
    <name evidence="2" type="ORF">E3O65_14760</name>
</gene>
<organism evidence="2 3">
    <name type="scientific">Cryobacterium breve</name>
    <dbReference type="NCBI Taxonomy" id="1259258"/>
    <lineage>
        <taxon>Bacteria</taxon>
        <taxon>Bacillati</taxon>
        <taxon>Actinomycetota</taxon>
        <taxon>Actinomycetes</taxon>
        <taxon>Micrococcales</taxon>
        <taxon>Microbacteriaceae</taxon>
        <taxon>Cryobacterium</taxon>
    </lineage>
</organism>
<feature type="compositionally biased region" description="Polar residues" evidence="1">
    <location>
        <begin position="13"/>
        <end position="30"/>
    </location>
</feature>
<sequence length="138" mass="15206">MSDTERGDDAEQHPTNQERSTSTNTNTDQPQADRPGTEPTPEDAAERLSAESAHESRLRVLRSKAAVARSEVDALTALHLDPDTLEDLLDTASPQEAARLLKSEHSISVRVVDARARAEITEAEYEQAVLDNFNEAER</sequence>
<reference evidence="2 3" key="1">
    <citation type="submission" date="2019-03" db="EMBL/GenBank/DDBJ databases">
        <title>Genomics of glacier-inhabiting Cryobacterium strains.</title>
        <authorList>
            <person name="Liu Q."/>
            <person name="Xin Y.-H."/>
        </authorList>
    </citation>
    <scope>NUCLEOTIDE SEQUENCE [LARGE SCALE GENOMIC DNA]</scope>
    <source>
        <strain evidence="2 3">TMT4-23</strain>
    </source>
</reference>
<feature type="compositionally biased region" description="Basic and acidic residues" evidence="1">
    <location>
        <begin position="1"/>
        <end position="12"/>
    </location>
</feature>
<evidence type="ECO:0000256" key="1">
    <source>
        <dbReference type="SAM" id="MobiDB-lite"/>
    </source>
</evidence>
<evidence type="ECO:0000313" key="3">
    <source>
        <dbReference type="Proteomes" id="UP000298355"/>
    </source>
</evidence>
<evidence type="ECO:0000313" key="2">
    <source>
        <dbReference type="EMBL" id="TFC95314.1"/>
    </source>
</evidence>
<protein>
    <submittedName>
        <fullName evidence="2">Uncharacterized protein</fullName>
    </submittedName>
</protein>
<name>A0ABY2IUM5_9MICO</name>
<comment type="caution">
    <text evidence="2">The sequence shown here is derived from an EMBL/GenBank/DDBJ whole genome shotgun (WGS) entry which is preliminary data.</text>
</comment>
<dbReference type="Proteomes" id="UP000298355">
    <property type="component" value="Unassembled WGS sequence"/>
</dbReference>
<feature type="region of interest" description="Disordered" evidence="1">
    <location>
        <begin position="1"/>
        <end position="58"/>
    </location>
</feature>
<proteinExistence type="predicted"/>
<dbReference type="EMBL" id="SOGJ01000034">
    <property type="protein sequence ID" value="TFC95314.1"/>
    <property type="molecule type" value="Genomic_DNA"/>
</dbReference>
<feature type="compositionally biased region" description="Basic and acidic residues" evidence="1">
    <location>
        <begin position="44"/>
        <end position="58"/>
    </location>
</feature>